<dbReference type="PROSITE" id="PS51471">
    <property type="entry name" value="FE2OG_OXY"/>
    <property type="match status" value="1"/>
</dbReference>
<organism evidence="9 10">
    <name type="scientific">Platanthera guangdongensis</name>
    <dbReference type="NCBI Taxonomy" id="2320717"/>
    <lineage>
        <taxon>Eukaryota</taxon>
        <taxon>Viridiplantae</taxon>
        <taxon>Streptophyta</taxon>
        <taxon>Embryophyta</taxon>
        <taxon>Tracheophyta</taxon>
        <taxon>Spermatophyta</taxon>
        <taxon>Magnoliopsida</taxon>
        <taxon>Liliopsida</taxon>
        <taxon>Asparagales</taxon>
        <taxon>Orchidaceae</taxon>
        <taxon>Orchidoideae</taxon>
        <taxon>Orchideae</taxon>
        <taxon>Orchidinae</taxon>
        <taxon>Platanthera</taxon>
    </lineage>
</organism>
<sequence length="339" mass="37661">MGEHQTQAPCRISQDSIAGHRLGSLFNPSLNKVSQSSSSYVSSRSTSSQSVERQQKLTSENTIGASPERDPRSKPEKGSFDIFRTTNGGLPKLNKPLHVLNKEKKRDSERFKNAPEPQYLRSGMVLLKKFINTTDQVKVVNKCRELGIGSGGFYRPGYSNGTKLHLQMMCLGKDWDPDSKLYKDSRLFDDVVPPEIPGEFKILVDGALHTAHNFLRRSSRSVEEIPNMSPDVCIVNFYDNSGKLGLHQDIDESRESLAKELPVVSFSVGDSAEFLYSDVRDADKAEKVILDSGDVLIFGGKSRLIFHGVASIKPNTAPTFLTNETAVRPGRLNLTFRQV</sequence>
<dbReference type="InterPro" id="IPR004574">
    <property type="entry name" value="Alkb"/>
</dbReference>
<feature type="compositionally biased region" description="Basic and acidic residues" evidence="7">
    <location>
        <begin position="67"/>
        <end position="79"/>
    </location>
</feature>
<feature type="region of interest" description="Disordered" evidence="7">
    <location>
        <begin position="28"/>
        <end position="96"/>
    </location>
</feature>
<feature type="domain" description="Fe2OG dioxygenase" evidence="8">
    <location>
        <begin position="229"/>
        <end position="339"/>
    </location>
</feature>
<dbReference type="InterPro" id="IPR037151">
    <property type="entry name" value="AlkB-like_sf"/>
</dbReference>
<reference evidence="9 10" key="1">
    <citation type="journal article" date="2022" name="Nat. Plants">
        <title>Genomes of leafy and leafless Platanthera orchids illuminate the evolution of mycoheterotrophy.</title>
        <authorList>
            <person name="Li M.H."/>
            <person name="Liu K.W."/>
            <person name="Li Z."/>
            <person name="Lu H.C."/>
            <person name="Ye Q.L."/>
            <person name="Zhang D."/>
            <person name="Wang J.Y."/>
            <person name="Li Y.F."/>
            <person name="Zhong Z.M."/>
            <person name="Liu X."/>
            <person name="Yu X."/>
            <person name="Liu D.K."/>
            <person name="Tu X.D."/>
            <person name="Liu B."/>
            <person name="Hao Y."/>
            <person name="Liao X.Y."/>
            <person name="Jiang Y.T."/>
            <person name="Sun W.H."/>
            <person name="Chen J."/>
            <person name="Chen Y.Q."/>
            <person name="Ai Y."/>
            <person name="Zhai J.W."/>
            <person name="Wu S.S."/>
            <person name="Zhou Z."/>
            <person name="Hsiao Y.Y."/>
            <person name="Wu W.L."/>
            <person name="Chen Y.Y."/>
            <person name="Lin Y.F."/>
            <person name="Hsu J.L."/>
            <person name="Li C.Y."/>
            <person name="Wang Z.W."/>
            <person name="Zhao X."/>
            <person name="Zhong W.Y."/>
            <person name="Ma X.K."/>
            <person name="Ma L."/>
            <person name="Huang J."/>
            <person name="Chen G.Z."/>
            <person name="Huang M.Z."/>
            <person name="Huang L."/>
            <person name="Peng D.H."/>
            <person name="Luo Y.B."/>
            <person name="Zou S.Q."/>
            <person name="Chen S.P."/>
            <person name="Lan S."/>
            <person name="Tsai W.C."/>
            <person name="Van de Peer Y."/>
            <person name="Liu Z.J."/>
        </authorList>
    </citation>
    <scope>NUCLEOTIDE SEQUENCE [LARGE SCALE GENOMIC DNA]</scope>
    <source>
        <strain evidence="9">Lor288</strain>
    </source>
</reference>
<dbReference type="Proteomes" id="UP001412067">
    <property type="component" value="Unassembled WGS sequence"/>
</dbReference>
<evidence type="ECO:0000256" key="6">
    <source>
        <dbReference type="ARBA" id="ARBA00023004"/>
    </source>
</evidence>
<protein>
    <recommendedName>
        <fullName evidence="8">Fe2OG dioxygenase domain-containing protein</fullName>
    </recommendedName>
</protein>
<evidence type="ECO:0000256" key="3">
    <source>
        <dbReference type="ARBA" id="ARBA00022723"/>
    </source>
</evidence>
<dbReference type="SUPFAM" id="SSF51197">
    <property type="entry name" value="Clavaminate synthase-like"/>
    <property type="match status" value="1"/>
</dbReference>
<gene>
    <name evidence="9" type="ORF">KSP40_PGU015296</name>
</gene>
<dbReference type="InterPro" id="IPR027450">
    <property type="entry name" value="AlkB-like"/>
</dbReference>
<dbReference type="PANTHER" id="PTHR16557:SF2">
    <property type="entry name" value="NUCLEIC ACID DIOXYGENASE ALKBH1"/>
    <property type="match status" value="1"/>
</dbReference>
<dbReference type="Gene3D" id="2.60.120.590">
    <property type="entry name" value="Alpha-ketoglutarate-dependent dioxygenase AlkB-like"/>
    <property type="match status" value="1"/>
</dbReference>
<name>A0ABR2M8S0_9ASPA</name>
<dbReference type="Pfam" id="PF13532">
    <property type="entry name" value="2OG-FeII_Oxy_2"/>
    <property type="match status" value="1"/>
</dbReference>
<comment type="cofactor">
    <cofactor evidence="1">
        <name>Fe(2+)</name>
        <dbReference type="ChEBI" id="CHEBI:29033"/>
    </cofactor>
</comment>
<dbReference type="PANTHER" id="PTHR16557">
    <property type="entry name" value="ALKYLATED DNA REPAIR PROTEIN ALKB-RELATED"/>
    <property type="match status" value="1"/>
</dbReference>
<keyword evidence="10" id="KW-1185">Reference proteome</keyword>
<accession>A0ABR2M8S0</accession>
<comment type="similarity">
    <text evidence="2">Belongs to the alkB family.</text>
</comment>
<keyword evidence="5" id="KW-0560">Oxidoreductase</keyword>
<evidence type="ECO:0000313" key="10">
    <source>
        <dbReference type="Proteomes" id="UP001412067"/>
    </source>
</evidence>
<evidence type="ECO:0000313" key="9">
    <source>
        <dbReference type="EMBL" id="KAK8960036.1"/>
    </source>
</evidence>
<keyword evidence="3" id="KW-0479">Metal-binding</keyword>
<evidence type="ECO:0000256" key="7">
    <source>
        <dbReference type="SAM" id="MobiDB-lite"/>
    </source>
</evidence>
<comment type="caution">
    <text evidence="9">The sequence shown here is derived from an EMBL/GenBank/DDBJ whole genome shotgun (WGS) entry which is preliminary data.</text>
</comment>
<evidence type="ECO:0000259" key="8">
    <source>
        <dbReference type="PROSITE" id="PS51471"/>
    </source>
</evidence>
<dbReference type="EMBL" id="JBBWWR010000011">
    <property type="protein sequence ID" value="KAK8960036.1"/>
    <property type="molecule type" value="Genomic_DNA"/>
</dbReference>
<feature type="compositionally biased region" description="Low complexity" evidence="7">
    <location>
        <begin position="33"/>
        <end position="52"/>
    </location>
</feature>
<evidence type="ECO:0000256" key="1">
    <source>
        <dbReference type="ARBA" id="ARBA00001954"/>
    </source>
</evidence>
<keyword evidence="4" id="KW-0223">Dioxygenase</keyword>
<evidence type="ECO:0000256" key="2">
    <source>
        <dbReference type="ARBA" id="ARBA00007879"/>
    </source>
</evidence>
<proteinExistence type="inferred from homology"/>
<evidence type="ECO:0000256" key="4">
    <source>
        <dbReference type="ARBA" id="ARBA00022964"/>
    </source>
</evidence>
<keyword evidence="6" id="KW-0408">Iron</keyword>
<evidence type="ECO:0000256" key="5">
    <source>
        <dbReference type="ARBA" id="ARBA00023002"/>
    </source>
</evidence>
<dbReference type="InterPro" id="IPR005123">
    <property type="entry name" value="Oxoglu/Fe-dep_dioxygenase_dom"/>
</dbReference>